<dbReference type="InterPro" id="IPR024400">
    <property type="entry name" value="DUF2635"/>
</dbReference>
<reference evidence="2 3" key="1">
    <citation type="submission" date="2024-09" db="EMBL/GenBank/DDBJ databases">
        <authorList>
            <person name="Sun Q."/>
            <person name="Mori K."/>
        </authorList>
    </citation>
    <scope>NUCLEOTIDE SEQUENCE [LARGE SCALE GENOMIC DNA]</scope>
    <source>
        <strain evidence="2 3">TBRC 5777</strain>
    </source>
</reference>
<keyword evidence="3" id="KW-1185">Reference proteome</keyword>
<dbReference type="Proteomes" id="UP001589865">
    <property type="component" value="Unassembled WGS sequence"/>
</dbReference>
<dbReference type="Pfam" id="PF10948">
    <property type="entry name" value="DUF2635"/>
    <property type="match status" value="1"/>
</dbReference>
<accession>A0ABV6JQD0</accession>
<evidence type="ECO:0000256" key="1">
    <source>
        <dbReference type="SAM" id="MobiDB-lite"/>
    </source>
</evidence>
<comment type="caution">
    <text evidence="2">The sequence shown here is derived from an EMBL/GenBank/DDBJ whole genome shotgun (WGS) entry which is preliminary data.</text>
</comment>
<organism evidence="2 3">
    <name type="scientific">Roseomonas elaeocarpi</name>
    <dbReference type="NCBI Taxonomy" id="907779"/>
    <lineage>
        <taxon>Bacteria</taxon>
        <taxon>Pseudomonadati</taxon>
        <taxon>Pseudomonadota</taxon>
        <taxon>Alphaproteobacteria</taxon>
        <taxon>Acetobacterales</taxon>
        <taxon>Roseomonadaceae</taxon>
        <taxon>Roseomonas</taxon>
    </lineage>
</organism>
<protein>
    <submittedName>
        <fullName evidence="2">DUF2635 domain-containing protein</fullName>
    </submittedName>
</protein>
<sequence length="70" mass="7395">MYVKLADEGRALRDPVTRRLLPPEGAELPETEFWLKCVNQGDLVVADPPQPADAAAKPPKGKAAADTAGA</sequence>
<name>A0ABV6JQD0_9PROT</name>
<dbReference type="RefSeq" id="WP_377043650.1">
    <property type="nucleotide sequence ID" value="NZ_JBHLUN010000005.1"/>
</dbReference>
<evidence type="ECO:0000313" key="3">
    <source>
        <dbReference type="Proteomes" id="UP001589865"/>
    </source>
</evidence>
<proteinExistence type="predicted"/>
<evidence type="ECO:0000313" key="2">
    <source>
        <dbReference type="EMBL" id="MFC0407919.1"/>
    </source>
</evidence>
<feature type="compositionally biased region" description="Low complexity" evidence="1">
    <location>
        <begin position="52"/>
        <end position="70"/>
    </location>
</feature>
<dbReference type="EMBL" id="JBHLUN010000005">
    <property type="protein sequence ID" value="MFC0407919.1"/>
    <property type="molecule type" value="Genomic_DNA"/>
</dbReference>
<feature type="region of interest" description="Disordered" evidence="1">
    <location>
        <begin position="47"/>
        <end position="70"/>
    </location>
</feature>
<gene>
    <name evidence="2" type="ORF">ACFFGY_06630</name>
</gene>